<dbReference type="EC" id="1.2.1.16" evidence="6"/>
<evidence type="ECO:0000256" key="3">
    <source>
        <dbReference type="PROSITE-ProRule" id="PRU10007"/>
    </source>
</evidence>
<dbReference type="InterPro" id="IPR029510">
    <property type="entry name" value="Ald_DH_CS_GLU"/>
</dbReference>
<evidence type="ECO:0000259" key="5">
    <source>
        <dbReference type="Pfam" id="PF00171"/>
    </source>
</evidence>
<dbReference type="OrthoDB" id="6882680at2"/>
<dbReference type="FunFam" id="3.40.309.10:FF:000004">
    <property type="entry name" value="Succinate-semialdehyde dehydrogenase I"/>
    <property type="match status" value="1"/>
</dbReference>
<dbReference type="KEGG" id="apn:Asphe3_34620"/>
<dbReference type="STRING" id="930171.Asphe3_34620"/>
<dbReference type="GO" id="GO:0004777">
    <property type="term" value="F:succinate-semialdehyde dehydrogenase (NAD+) activity"/>
    <property type="evidence" value="ECO:0007669"/>
    <property type="project" value="TreeGrafter"/>
</dbReference>
<evidence type="ECO:0000256" key="2">
    <source>
        <dbReference type="ARBA" id="ARBA00023002"/>
    </source>
</evidence>
<dbReference type="AlphaFoldDB" id="F0M4L7"/>
<dbReference type="Gene3D" id="3.40.309.10">
    <property type="entry name" value="Aldehyde Dehydrogenase, Chain A, domain 2"/>
    <property type="match status" value="1"/>
</dbReference>
<dbReference type="PANTHER" id="PTHR43353">
    <property type="entry name" value="SUCCINATE-SEMIALDEHYDE DEHYDROGENASE, MITOCHONDRIAL"/>
    <property type="match status" value="1"/>
</dbReference>
<dbReference type="InterPro" id="IPR050740">
    <property type="entry name" value="Aldehyde_DH_Superfamily"/>
</dbReference>
<dbReference type="Proteomes" id="UP000008639">
    <property type="component" value="Chromosome"/>
</dbReference>
<gene>
    <name evidence="6" type="ordered locus">Asphe3_34620</name>
</gene>
<dbReference type="FunFam" id="3.40.605.10:FF:000007">
    <property type="entry name" value="NAD/NADP-dependent betaine aldehyde dehydrogenase"/>
    <property type="match status" value="1"/>
</dbReference>
<dbReference type="SUPFAM" id="SSF53720">
    <property type="entry name" value="ALDH-like"/>
    <property type="match status" value="1"/>
</dbReference>
<organism evidence="6 7">
    <name type="scientific">Pseudarthrobacter phenanthrenivorans (strain DSM 18606 / JCM 16027 / LMG 23796 / Sphe3)</name>
    <name type="common">Arthrobacter phenanthrenivorans</name>
    <dbReference type="NCBI Taxonomy" id="930171"/>
    <lineage>
        <taxon>Bacteria</taxon>
        <taxon>Bacillati</taxon>
        <taxon>Actinomycetota</taxon>
        <taxon>Actinomycetes</taxon>
        <taxon>Micrococcales</taxon>
        <taxon>Micrococcaceae</taxon>
        <taxon>Pseudarthrobacter</taxon>
    </lineage>
</organism>
<dbReference type="eggNOG" id="COG1012">
    <property type="taxonomic scope" value="Bacteria"/>
</dbReference>
<dbReference type="Gene3D" id="3.40.605.10">
    <property type="entry name" value="Aldehyde Dehydrogenase, Chain A, domain 1"/>
    <property type="match status" value="1"/>
</dbReference>
<dbReference type="RefSeq" id="WP_013602452.1">
    <property type="nucleotide sequence ID" value="NC_015145.1"/>
</dbReference>
<dbReference type="Pfam" id="PF00171">
    <property type="entry name" value="Aldedh"/>
    <property type="match status" value="1"/>
</dbReference>
<dbReference type="PROSITE" id="PS00687">
    <property type="entry name" value="ALDEHYDE_DEHYDR_GLU"/>
    <property type="match status" value="1"/>
</dbReference>
<dbReference type="PANTHER" id="PTHR43353:SF5">
    <property type="entry name" value="SUCCINATE-SEMIALDEHYDE DEHYDROGENASE, MITOCHONDRIAL"/>
    <property type="match status" value="1"/>
</dbReference>
<dbReference type="GO" id="GO:0009450">
    <property type="term" value="P:gamma-aminobutyric acid catabolic process"/>
    <property type="evidence" value="ECO:0007669"/>
    <property type="project" value="TreeGrafter"/>
</dbReference>
<name>F0M4L7_PSEPM</name>
<dbReference type="CDD" id="cd07103">
    <property type="entry name" value="ALDH_F5_SSADH_GabD"/>
    <property type="match status" value="1"/>
</dbReference>
<evidence type="ECO:0000256" key="1">
    <source>
        <dbReference type="ARBA" id="ARBA00009986"/>
    </source>
</evidence>
<feature type="active site" evidence="3">
    <location>
        <position position="255"/>
    </location>
</feature>
<comment type="similarity">
    <text evidence="1 4">Belongs to the aldehyde dehydrogenase family.</text>
</comment>
<evidence type="ECO:0000313" key="6">
    <source>
        <dbReference type="EMBL" id="ADX74564.1"/>
    </source>
</evidence>
<feature type="domain" description="Aldehyde dehydrogenase" evidence="5">
    <location>
        <begin position="18"/>
        <end position="478"/>
    </location>
</feature>
<dbReference type="InterPro" id="IPR016163">
    <property type="entry name" value="Ald_DH_C"/>
</dbReference>
<evidence type="ECO:0000256" key="4">
    <source>
        <dbReference type="RuleBase" id="RU003345"/>
    </source>
</evidence>
<dbReference type="InterPro" id="IPR015590">
    <property type="entry name" value="Aldehyde_DH_dom"/>
</dbReference>
<dbReference type="InterPro" id="IPR016162">
    <property type="entry name" value="Ald_DH_N"/>
</dbReference>
<keyword evidence="2 4" id="KW-0560">Oxidoreductase</keyword>
<dbReference type="HOGENOM" id="CLU_005391_5_1_11"/>
<sequence>MTTSIDAPPARLLIGSEWVDSTDGNTFAVYNPSNEEVLAEVADASETDAVEALVAAKAAAAAWSTTPARIRSDILLSAFHRIIERREELAGLISLENGKSLKDARAEVCYAAEYFRWYAEEAVRLRGELFENPTGTNRVLVSYEPVGICVLVTPWNFPAAMATRKIGPALAAGCTAILKPAAETPLTALKIAEILLEAGLPPGVLNVLPTSNAGTVVNSLLEDDDVRLLSFTGSTEVGRMLLARASGKVLKTAMELGGNAPFIVLDDADLEEAVDGAMIAKMRNGGQACTAANRFYVHRSLHDRFVESFVSRLRDVQVADGFLEDTQCGPLINSEAVTKVHGLVVDAITHGAECVLGGAPLDRKGHFYPPTLLVNVPENADILKEEVFGPVVSIVAFDTDAEAVVAANATQYGLVSYLYTGNLERGLRMCGELEAGMIALNRGLVSDPSAPFGGIKQSGLGREGSREGLLEYVEAKYVATNW</sequence>
<dbReference type="InterPro" id="IPR016161">
    <property type="entry name" value="Ald_DH/histidinol_DH"/>
</dbReference>
<evidence type="ECO:0000313" key="7">
    <source>
        <dbReference type="Proteomes" id="UP000008639"/>
    </source>
</evidence>
<proteinExistence type="inferred from homology"/>
<dbReference type="EMBL" id="CP002379">
    <property type="protein sequence ID" value="ADX74564.1"/>
    <property type="molecule type" value="Genomic_DNA"/>
</dbReference>
<accession>F0M4L7</accession>
<protein>
    <submittedName>
        <fullName evidence="6">Succinate semialdehyde dehydrogenase</fullName>
        <ecNumber evidence="6">1.2.1.16</ecNumber>
    </submittedName>
</protein>
<reference evidence="6 7" key="1">
    <citation type="journal article" date="2011" name="Stand. Genomic Sci.">
        <title>Complete genome sequence of Arthrobacter phenanthrenivorans type strain (Sphe3).</title>
        <authorList>
            <person name="Kallimanis A."/>
            <person name="Labutti K.M."/>
            <person name="Lapidus A."/>
            <person name="Clum A."/>
            <person name="Lykidis A."/>
            <person name="Mavromatis K."/>
            <person name="Pagani I."/>
            <person name="Liolios K."/>
            <person name="Ivanova N."/>
            <person name="Goodwin L."/>
            <person name="Pitluck S."/>
            <person name="Chen A."/>
            <person name="Palaniappan K."/>
            <person name="Markowitz V."/>
            <person name="Bristow J."/>
            <person name="Velentzas A.D."/>
            <person name="Perisynakis A."/>
            <person name="Ouzounis C.C."/>
            <person name="Kyrpides N.C."/>
            <person name="Koukkou A.I."/>
            <person name="Drainas C."/>
        </authorList>
    </citation>
    <scope>NUCLEOTIDE SEQUENCE [LARGE SCALE GENOMIC DNA]</scope>
    <source>
        <strain evidence="7">DSM 18606 / JCM 16027 / LMG 23796 / Sphe3</strain>
    </source>
</reference>